<gene>
    <name evidence="2" type="ORF">CEXT_212541</name>
</gene>
<sequence>MRWPPLEMSMNKTCSIRSLVNFTVKMCLIFESGRWRPLEKPEPTEVFSSGTPDGRRRGGDFPNPGLVRIILAERRLLWGGLLLHNRSCAPVWPKQISGYGLLRL</sequence>
<proteinExistence type="predicted"/>
<evidence type="ECO:0000256" key="1">
    <source>
        <dbReference type="SAM" id="MobiDB-lite"/>
    </source>
</evidence>
<keyword evidence="3" id="KW-1185">Reference proteome</keyword>
<reference evidence="2 3" key="1">
    <citation type="submission" date="2021-06" db="EMBL/GenBank/DDBJ databases">
        <title>Caerostris extrusa draft genome.</title>
        <authorList>
            <person name="Kono N."/>
            <person name="Arakawa K."/>
        </authorList>
    </citation>
    <scope>NUCLEOTIDE SEQUENCE [LARGE SCALE GENOMIC DNA]</scope>
</reference>
<protein>
    <submittedName>
        <fullName evidence="2">Uncharacterized protein</fullName>
    </submittedName>
</protein>
<dbReference type="AlphaFoldDB" id="A0AAV4WTX0"/>
<dbReference type="EMBL" id="BPLR01016779">
    <property type="protein sequence ID" value="GIY86317.1"/>
    <property type="molecule type" value="Genomic_DNA"/>
</dbReference>
<name>A0AAV4WTX0_CAEEX</name>
<evidence type="ECO:0000313" key="2">
    <source>
        <dbReference type="EMBL" id="GIY86317.1"/>
    </source>
</evidence>
<organism evidence="2 3">
    <name type="scientific">Caerostris extrusa</name>
    <name type="common">Bark spider</name>
    <name type="synonym">Caerostris bankana</name>
    <dbReference type="NCBI Taxonomy" id="172846"/>
    <lineage>
        <taxon>Eukaryota</taxon>
        <taxon>Metazoa</taxon>
        <taxon>Ecdysozoa</taxon>
        <taxon>Arthropoda</taxon>
        <taxon>Chelicerata</taxon>
        <taxon>Arachnida</taxon>
        <taxon>Araneae</taxon>
        <taxon>Araneomorphae</taxon>
        <taxon>Entelegynae</taxon>
        <taxon>Araneoidea</taxon>
        <taxon>Araneidae</taxon>
        <taxon>Caerostris</taxon>
    </lineage>
</organism>
<accession>A0AAV4WTX0</accession>
<dbReference type="Proteomes" id="UP001054945">
    <property type="component" value="Unassembled WGS sequence"/>
</dbReference>
<feature type="region of interest" description="Disordered" evidence="1">
    <location>
        <begin position="41"/>
        <end position="62"/>
    </location>
</feature>
<comment type="caution">
    <text evidence="2">The sequence shown here is derived from an EMBL/GenBank/DDBJ whole genome shotgun (WGS) entry which is preliminary data.</text>
</comment>
<evidence type="ECO:0000313" key="3">
    <source>
        <dbReference type="Proteomes" id="UP001054945"/>
    </source>
</evidence>